<feature type="transmembrane region" description="Helical" evidence="4">
    <location>
        <begin position="301"/>
        <end position="322"/>
    </location>
</feature>
<keyword evidence="7" id="KW-1185">Reference proteome</keyword>
<dbReference type="SUPFAM" id="SSF103473">
    <property type="entry name" value="MFS general substrate transporter"/>
    <property type="match status" value="1"/>
</dbReference>
<evidence type="ECO:0000313" key="7">
    <source>
        <dbReference type="Proteomes" id="UP000541426"/>
    </source>
</evidence>
<feature type="transmembrane region" description="Helical" evidence="4">
    <location>
        <begin position="182"/>
        <end position="202"/>
    </location>
</feature>
<dbReference type="Pfam" id="PF07690">
    <property type="entry name" value="MFS_1"/>
    <property type="match status" value="1"/>
</dbReference>
<dbReference type="PROSITE" id="PS50850">
    <property type="entry name" value="MFS"/>
    <property type="match status" value="1"/>
</dbReference>
<feature type="transmembrane region" description="Helical" evidence="4">
    <location>
        <begin position="27"/>
        <end position="50"/>
    </location>
</feature>
<sequence>MSTDIIPMNEYVSSQPEVSGRPEWVKALILMTCVQVAATLSTLALTALAPEVAASLGIGAHWIGYQISLIYFAGVFASAVAGSVVETFHAERVVVFEMGAFAVGLLLLASAQPVLMVLGSALFGICYGLNNPASSEILNRTARGGRHSLIFSIKQTGVPLGAVLASVTLPSLAVLFHGAQDGWRLALVAAALVPLSLMVWSWTRFSFAPVRRGAGRGNPFRRAAQDQAELYRNDRLRTLAVLGGLYSALQLVATAFTVVMLVEHGWSLVAAGAVAAGLQLAGAVGRISWGVAADRLGGFRTLGVIGVLAGAIMFSLGWIAVMPGWAQAVLLVALGSVATGWNGVFLAAAARTAPEGKVGANTGALLVYTFIGVIIGPSVFALVYNVVGTYEQCFMLFSAIGLVGAVLSFRQAARGRIEK</sequence>
<evidence type="ECO:0000256" key="3">
    <source>
        <dbReference type="ARBA" id="ARBA00023136"/>
    </source>
</evidence>
<feature type="transmembrane region" description="Helical" evidence="4">
    <location>
        <begin position="149"/>
        <end position="176"/>
    </location>
</feature>
<dbReference type="EMBL" id="JACIEJ010000009">
    <property type="protein sequence ID" value="MBB3987141.1"/>
    <property type="molecule type" value="Genomic_DNA"/>
</dbReference>
<dbReference type="AlphaFoldDB" id="A0A7W6DQ51"/>
<evidence type="ECO:0000256" key="2">
    <source>
        <dbReference type="ARBA" id="ARBA00022989"/>
    </source>
</evidence>
<dbReference type="Proteomes" id="UP000541426">
    <property type="component" value="Unassembled WGS sequence"/>
</dbReference>
<keyword evidence="1 4" id="KW-0812">Transmembrane</keyword>
<feature type="transmembrane region" description="Helical" evidence="4">
    <location>
        <begin position="389"/>
        <end position="409"/>
    </location>
</feature>
<feature type="domain" description="Major facilitator superfamily (MFS) profile" evidence="5">
    <location>
        <begin position="27"/>
        <end position="416"/>
    </location>
</feature>
<feature type="transmembrane region" description="Helical" evidence="4">
    <location>
        <begin position="268"/>
        <end position="289"/>
    </location>
</feature>
<dbReference type="GO" id="GO:0022857">
    <property type="term" value="F:transmembrane transporter activity"/>
    <property type="evidence" value="ECO:0007669"/>
    <property type="project" value="InterPro"/>
</dbReference>
<dbReference type="InterPro" id="IPR052952">
    <property type="entry name" value="MFS-Transporter"/>
</dbReference>
<feature type="transmembrane region" description="Helical" evidence="4">
    <location>
        <begin position="362"/>
        <end position="383"/>
    </location>
</feature>
<keyword evidence="3 4" id="KW-0472">Membrane</keyword>
<dbReference type="PANTHER" id="PTHR23527:SF1">
    <property type="entry name" value="BLL3282 PROTEIN"/>
    <property type="match status" value="1"/>
</dbReference>
<dbReference type="InterPro" id="IPR011701">
    <property type="entry name" value="MFS"/>
</dbReference>
<dbReference type="InterPro" id="IPR020846">
    <property type="entry name" value="MFS_dom"/>
</dbReference>
<accession>A0A7W6DQ51</accession>
<feature type="transmembrane region" description="Helical" evidence="4">
    <location>
        <begin position="328"/>
        <end position="350"/>
    </location>
</feature>
<keyword evidence="2 4" id="KW-1133">Transmembrane helix</keyword>
<evidence type="ECO:0000259" key="5">
    <source>
        <dbReference type="PROSITE" id="PS50850"/>
    </source>
</evidence>
<dbReference type="PANTHER" id="PTHR23527">
    <property type="entry name" value="BLL3282 PROTEIN"/>
    <property type="match status" value="1"/>
</dbReference>
<dbReference type="Gene3D" id="1.20.1250.20">
    <property type="entry name" value="MFS general substrate transporter like domains"/>
    <property type="match status" value="2"/>
</dbReference>
<evidence type="ECO:0000256" key="4">
    <source>
        <dbReference type="SAM" id="Phobius"/>
    </source>
</evidence>
<protein>
    <submittedName>
        <fullName evidence="6">Putative MFS family arabinose efflux permease</fullName>
    </submittedName>
</protein>
<feature type="transmembrane region" description="Helical" evidence="4">
    <location>
        <begin position="62"/>
        <end position="81"/>
    </location>
</feature>
<gene>
    <name evidence="6" type="ORF">GGQ68_003487</name>
</gene>
<reference evidence="6 7" key="1">
    <citation type="submission" date="2020-08" db="EMBL/GenBank/DDBJ databases">
        <title>Genomic Encyclopedia of Type Strains, Phase IV (KMG-IV): sequencing the most valuable type-strain genomes for metagenomic binning, comparative biology and taxonomic classification.</title>
        <authorList>
            <person name="Goeker M."/>
        </authorList>
    </citation>
    <scope>NUCLEOTIDE SEQUENCE [LARGE SCALE GENOMIC DNA]</scope>
    <source>
        <strain evidence="6 7">DSM 102235</strain>
    </source>
</reference>
<dbReference type="InterPro" id="IPR036259">
    <property type="entry name" value="MFS_trans_sf"/>
</dbReference>
<feature type="transmembrane region" description="Helical" evidence="4">
    <location>
        <begin position="101"/>
        <end position="129"/>
    </location>
</feature>
<evidence type="ECO:0000256" key="1">
    <source>
        <dbReference type="ARBA" id="ARBA00022692"/>
    </source>
</evidence>
<name>A0A7W6DQ51_9RHOB</name>
<organism evidence="6 7">
    <name type="scientific">Sagittula marina</name>
    <dbReference type="NCBI Taxonomy" id="943940"/>
    <lineage>
        <taxon>Bacteria</taxon>
        <taxon>Pseudomonadati</taxon>
        <taxon>Pseudomonadota</taxon>
        <taxon>Alphaproteobacteria</taxon>
        <taxon>Rhodobacterales</taxon>
        <taxon>Roseobacteraceae</taxon>
        <taxon>Sagittula</taxon>
    </lineage>
</organism>
<comment type="caution">
    <text evidence="6">The sequence shown here is derived from an EMBL/GenBank/DDBJ whole genome shotgun (WGS) entry which is preliminary data.</text>
</comment>
<dbReference type="RefSeq" id="WP_344717095.1">
    <property type="nucleotide sequence ID" value="NZ_BAABBZ010000058.1"/>
</dbReference>
<feature type="transmembrane region" description="Helical" evidence="4">
    <location>
        <begin position="239"/>
        <end position="262"/>
    </location>
</feature>
<evidence type="ECO:0000313" key="6">
    <source>
        <dbReference type="EMBL" id="MBB3987141.1"/>
    </source>
</evidence>
<proteinExistence type="predicted"/>